<dbReference type="Pfam" id="PF08100">
    <property type="entry name" value="Dimerisation"/>
    <property type="match status" value="1"/>
</dbReference>
<keyword evidence="3" id="KW-1185">Reference proteome</keyword>
<dbReference type="SUPFAM" id="SSF46785">
    <property type="entry name" value="Winged helix' DNA-binding domain"/>
    <property type="match status" value="1"/>
</dbReference>
<dbReference type="Gene3D" id="1.10.10.10">
    <property type="entry name" value="Winged helix-like DNA-binding domain superfamily/Winged helix DNA-binding domain"/>
    <property type="match status" value="1"/>
</dbReference>
<comment type="caution">
    <text evidence="2">The sequence shown here is derived from an EMBL/GenBank/DDBJ whole genome shotgun (WGS) entry which is preliminary data.</text>
</comment>
<feature type="non-terminal residue" evidence="2">
    <location>
        <position position="73"/>
    </location>
</feature>
<dbReference type="AlphaFoldDB" id="A0A9Q0G3N6"/>
<dbReference type="GO" id="GO:0046983">
    <property type="term" value="F:protein dimerization activity"/>
    <property type="evidence" value="ECO:0007669"/>
    <property type="project" value="InterPro"/>
</dbReference>
<evidence type="ECO:0000313" key="2">
    <source>
        <dbReference type="EMBL" id="KAJ4842959.1"/>
    </source>
</evidence>
<protein>
    <submittedName>
        <fullName evidence="2">Desmethylxanthohumol 6'-O-methyltransferase</fullName>
    </submittedName>
</protein>
<proteinExistence type="predicted"/>
<dbReference type="OrthoDB" id="1606438at2759"/>
<dbReference type="Proteomes" id="UP001141552">
    <property type="component" value="Unassembled WGS sequence"/>
</dbReference>
<accession>A0A9Q0G3N6</accession>
<sequence length="73" mass="8171">MGWTSPIRFDRKNFIWDMGSSDSDVLLRGQPQVWQMMFGFADSMALKCAVELRIADIINSHGGHLVSLSQIAS</sequence>
<name>A0A9Q0G3N6_9ROSI</name>
<dbReference type="InterPro" id="IPR012967">
    <property type="entry name" value="COMT_dimerisation"/>
</dbReference>
<dbReference type="EMBL" id="JAKUCV010002350">
    <property type="protein sequence ID" value="KAJ4842959.1"/>
    <property type="molecule type" value="Genomic_DNA"/>
</dbReference>
<dbReference type="InterPro" id="IPR036388">
    <property type="entry name" value="WH-like_DNA-bd_sf"/>
</dbReference>
<evidence type="ECO:0000259" key="1">
    <source>
        <dbReference type="Pfam" id="PF08100"/>
    </source>
</evidence>
<evidence type="ECO:0000313" key="3">
    <source>
        <dbReference type="Proteomes" id="UP001141552"/>
    </source>
</evidence>
<reference evidence="2" key="1">
    <citation type="submission" date="2022-02" db="EMBL/GenBank/DDBJ databases">
        <authorList>
            <person name="Henning P.M."/>
            <person name="McCubbin A.G."/>
            <person name="Shore J.S."/>
        </authorList>
    </citation>
    <scope>NUCLEOTIDE SEQUENCE</scope>
    <source>
        <strain evidence="2">F60SS</strain>
        <tissue evidence="2">Leaves</tissue>
    </source>
</reference>
<gene>
    <name evidence="2" type="primary">OMT1_2</name>
    <name evidence="2" type="ORF">Tsubulata_020018</name>
</gene>
<reference evidence="2" key="2">
    <citation type="journal article" date="2023" name="Plants (Basel)">
        <title>Annotation of the Turnera subulata (Passifloraceae) Draft Genome Reveals the S-Locus Evolved after the Divergence of Turneroideae from Passifloroideae in a Stepwise Manner.</title>
        <authorList>
            <person name="Henning P.M."/>
            <person name="Roalson E.H."/>
            <person name="Mir W."/>
            <person name="McCubbin A.G."/>
            <person name="Shore J.S."/>
        </authorList>
    </citation>
    <scope>NUCLEOTIDE SEQUENCE</scope>
    <source>
        <strain evidence="2">F60SS</strain>
    </source>
</reference>
<dbReference type="InterPro" id="IPR036390">
    <property type="entry name" value="WH_DNA-bd_sf"/>
</dbReference>
<feature type="domain" description="O-methyltransferase dimerisation" evidence="1">
    <location>
        <begin position="34"/>
        <end position="73"/>
    </location>
</feature>
<organism evidence="2 3">
    <name type="scientific">Turnera subulata</name>
    <dbReference type="NCBI Taxonomy" id="218843"/>
    <lineage>
        <taxon>Eukaryota</taxon>
        <taxon>Viridiplantae</taxon>
        <taxon>Streptophyta</taxon>
        <taxon>Embryophyta</taxon>
        <taxon>Tracheophyta</taxon>
        <taxon>Spermatophyta</taxon>
        <taxon>Magnoliopsida</taxon>
        <taxon>eudicotyledons</taxon>
        <taxon>Gunneridae</taxon>
        <taxon>Pentapetalae</taxon>
        <taxon>rosids</taxon>
        <taxon>fabids</taxon>
        <taxon>Malpighiales</taxon>
        <taxon>Passifloraceae</taxon>
        <taxon>Turnera</taxon>
    </lineage>
</organism>